<organism evidence="5 6">
    <name type="scientific">Chitinibacter fontanus</name>
    <dbReference type="NCBI Taxonomy" id="1737446"/>
    <lineage>
        <taxon>Bacteria</taxon>
        <taxon>Pseudomonadati</taxon>
        <taxon>Pseudomonadota</taxon>
        <taxon>Betaproteobacteria</taxon>
        <taxon>Neisseriales</taxon>
        <taxon>Chitinibacteraceae</taxon>
        <taxon>Chitinibacter</taxon>
    </lineage>
</organism>
<dbReference type="InterPro" id="IPR001789">
    <property type="entry name" value="Sig_transdc_resp-reg_receiver"/>
</dbReference>
<keyword evidence="6" id="KW-1185">Reference proteome</keyword>
<feature type="domain" description="Response regulatory" evidence="2">
    <location>
        <begin position="24"/>
        <end position="148"/>
    </location>
</feature>
<dbReference type="CDD" id="cd01949">
    <property type="entry name" value="GGDEF"/>
    <property type="match status" value="1"/>
</dbReference>
<dbReference type="EMBL" id="CP058952">
    <property type="protein sequence ID" value="QLI82848.1"/>
    <property type="molecule type" value="Genomic_DNA"/>
</dbReference>
<dbReference type="InterPro" id="IPR001633">
    <property type="entry name" value="EAL_dom"/>
</dbReference>
<dbReference type="NCBIfam" id="TIGR00254">
    <property type="entry name" value="GGDEF"/>
    <property type="match status" value="1"/>
</dbReference>
<dbReference type="SUPFAM" id="SSF52172">
    <property type="entry name" value="CheY-like"/>
    <property type="match status" value="1"/>
</dbReference>
<dbReference type="SMART" id="SM00052">
    <property type="entry name" value="EAL"/>
    <property type="match status" value="1"/>
</dbReference>
<dbReference type="Pfam" id="PF11849">
    <property type="entry name" value="DUF3369"/>
    <property type="match status" value="1"/>
</dbReference>
<protein>
    <submittedName>
        <fullName evidence="5">EAL domain-containing protein</fullName>
    </submittedName>
</protein>
<feature type="domain" description="EAL" evidence="3">
    <location>
        <begin position="468"/>
        <end position="721"/>
    </location>
</feature>
<dbReference type="GO" id="GO:0071111">
    <property type="term" value="F:cyclic-guanylate-specific phosphodiesterase activity"/>
    <property type="evidence" value="ECO:0007669"/>
    <property type="project" value="InterPro"/>
</dbReference>
<dbReference type="Gene3D" id="3.40.50.2300">
    <property type="match status" value="1"/>
</dbReference>
<dbReference type="Gene3D" id="3.30.70.270">
    <property type="match status" value="1"/>
</dbReference>
<evidence type="ECO:0000256" key="1">
    <source>
        <dbReference type="PROSITE-ProRule" id="PRU00169"/>
    </source>
</evidence>
<dbReference type="SMART" id="SM00267">
    <property type="entry name" value="GGDEF"/>
    <property type="match status" value="1"/>
</dbReference>
<dbReference type="InterPro" id="IPR000160">
    <property type="entry name" value="GGDEF_dom"/>
</dbReference>
<dbReference type="PANTHER" id="PTHR33121">
    <property type="entry name" value="CYCLIC DI-GMP PHOSPHODIESTERASE PDEF"/>
    <property type="match status" value="1"/>
</dbReference>
<dbReference type="SUPFAM" id="SSF141868">
    <property type="entry name" value="EAL domain-like"/>
    <property type="match status" value="1"/>
</dbReference>
<gene>
    <name evidence="5" type="ORF">HZU75_15695</name>
</gene>
<reference evidence="5 6" key="1">
    <citation type="journal article" date="2016" name="Int. J. Syst. Evol. Microbiol.">
        <title>Chitinibacter fontanus sp. nov., isolated from a spring.</title>
        <authorList>
            <person name="Sheu S.Y."/>
            <person name="Li Y.S."/>
            <person name="Young C.C."/>
            <person name="Chen W.M."/>
        </authorList>
    </citation>
    <scope>NUCLEOTIDE SEQUENCE [LARGE SCALE GENOMIC DNA]</scope>
    <source>
        <strain evidence="5 6">STM-7</strain>
    </source>
</reference>
<sequence>MNDDFLVFANEDQPNSELALPPWAILVVDDDHDIHLSTSLVLKNTQLLGRNIELVHAYSAREAFDLLLKRHDFAIILLDVVMENDFAGLDLVAKIRGILGLKEVRIILRTGQPGHAPEPGIFNLHDINDYRLKTELTNNRLITALSAALRSYEQICSISANRRGLEMIVHTEAELMECTHFTDFAAAILKHAPKVFDRECTGFVAKVYPHTPTHDDIGACSPDLLDSVLEKLKQRPQSSSNHHFDSCEIWLHLQAGNDQAVIYLQFKTLLTEFINFGQIATVFAANTSACLGHLCQLERLNYLAYHDELTELGNRSWFIDQLGAAPPPERGTFAVAILDLCRFADINDGLGYEVGNALLRSFANRLQSHYSDSNTMVARLGNDVFGVFGPITQVNPDLLFHLFSTPLQAHQHSIPVQIAIGVRSVNDEPLNGLQLLEQANIALNLAKIKPHPRWASFSPDMEANTRWRHEIIRQLRTAFQANLLQVWYQPQVHLQTNEVSGVEALLRWPGEVGFIQSPSVFIPLAEYSGLIVEMGDWVLDEACRAYQELQHLPNAPKRVAVNISMPQFRTGTLSKSVNQSLLKYKLAPNVLELEITESIAMDEPEIVRSCLSALRTIGVDISIDDFGTGYSSLGQLHALPIDSLKIDKSFVDDIDEEKSGLYVELIIGLAQRLGLSTVAEGVETKTQAHRLKELGCTIAQGYYYAKPMPLHELKRWLEARANAI</sequence>
<dbReference type="InterPro" id="IPR021800">
    <property type="entry name" value="DUF3369"/>
</dbReference>
<dbReference type="Gene3D" id="3.20.20.450">
    <property type="entry name" value="EAL domain"/>
    <property type="match status" value="1"/>
</dbReference>
<dbReference type="InterPro" id="IPR043128">
    <property type="entry name" value="Rev_trsase/Diguanyl_cyclase"/>
</dbReference>
<dbReference type="Pfam" id="PF00563">
    <property type="entry name" value="EAL"/>
    <property type="match status" value="1"/>
</dbReference>
<keyword evidence="1" id="KW-0597">Phosphoprotein</keyword>
<dbReference type="Pfam" id="PF00990">
    <property type="entry name" value="GGDEF"/>
    <property type="match status" value="1"/>
</dbReference>
<dbReference type="GO" id="GO:0000160">
    <property type="term" value="P:phosphorelay signal transduction system"/>
    <property type="evidence" value="ECO:0007669"/>
    <property type="project" value="InterPro"/>
</dbReference>
<dbReference type="RefSeq" id="WP_180306922.1">
    <property type="nucleotide sequence ID" value="NZ_CP058952.1"/>
</dbReference>
<proteinExistence type="predicted"/>
<feature type="domain" description="GGDEF" evidence="4">
    <location>
        <begin position="331"/>
        <end position="459"/>
    </location>
</feature>
<dbReference type="PROSITE" id="PS50883">
    <property type="entry name" value="EAL"/>
    <property type="match status" value="1"/>
</dbReference>
<evidence type="ECO:0000259" key="2">
    <source>
        <dbReference type="PROSITE" id="PS50110"/>
    </source>
</evidence>
<evidence type="ECO:0000259" key="3">
    <source>
        <dbReference type="PROSITE" id="PS50883"/>
    </source>
</evidence>
<dbReference type="InterPro" id="IPR029787">
    <property type="entry name" value="Nucleotide_cyclase"/>
</dbReference>
<evidence type="ECO:0000313" key="5">
    <source>
        <dbReference type="EMBL" id="QLI82848.1"/>
    </source>
</evidence>
<dbReference type="SUPFAM" id="SSF55073">
    <property type="entry name" value="Nucleotide cyclase"/>
    <property type="match status" value="1"/>
</dbReference>
<dbReference type="CDD" id="cd01948">
    <property type="entry name" value="EAL"/>
    <property type="match status" value="1"/>
</dbReference>
<dbReference type="InterPro" id="IPR011006">
    <property type="entry name" value="CheY-like_superfamily"/>
</dbReference>
<evidence type="ECO:0000313" key="6">
    <source>
        <dbReference type="Proteomes" id="UP000510822"/>
    </source>
</evidence>
<dbReference type="AlphaFoldDB" id="A0A7D5ZIF2"/>
<dbReference type="Proteomes" id="UP000510822">
    <property type="component" value="Chromosome"/>
</dbReference>
<dbReference type="InterPro" id="IPR035919">
    <property type="entry name" value="EAL_sf"/>
</dbReference>
<feature type="modified residue" description="4-aspartylphosphate" evidence="1">
    <location>
        <position position="79"/>
    </location>
</feature>
<dbReference type="PROSITE" id="PS50110">
    <property type="entry name" value="RESPONSE_REGULATORY"/>
    <property type="match status" value="1"/>
</dbReference>
<evidence type="ECO:0000259" key="4">
    <source>
        <dbReference type="PROSITE" id="PS50887"/>
    </source>
</evidence>
<dbReference type="PROSITE" id="PS50887">
    <property type="entry name" value="GGDEF"/>
    <property type="match status" value="1"/>
</dbReference>
<name>A0A7D5ZIF2_9NEIS</name>
<dbReference type="KEGG" id="cfon:HZU75_15695"/>
<accession>A0A7D5ZIF2</accession>
<dbReference type="InterPro" id="IPR050706">
    <property type="entry name" value="Cyclic-di-GMP_PDE-like"/>
</dbReference>
<dbReference type="PANTHER" id="PTHR33121:SF19">
    <property type="entry name" value="CYCLIC DI-GMP PHOSPHODIESTERASE PA2567"/>
    <property type="match status" value="1"/>
</dbReference>